<feature type="compositionally biased region" description="Basic residues" evidence="1">
    <location>
        <begin position="1"/>
        <end position="12"/>
    </location>
</feature>
<dbReference type="Proteomes" id="UP000031599">
    <property type="component" value="Unassembled WGS sequence"/>
</dbReference>
<evidence type="ECO:0000256" key="1">
    <source>
        <dbReference type="SAM" id="MobiDB-lite"/>
    </source>
</evidence>
<proteinExistence type="predicted"/>
<comment type="caution">
    <text evidence="2">The sequence shown here is derived from an EMBL/GenBank/DDBJ whole genome shotgun (WGS) entry which is preliminary data.</text>
</comment>
<feature type="region of interest" description="Disordered" evidence="1">
    <location>
        <begin position="1"/>
        <end position="39"/>
    </location>
</feature>
<accession>A0A0C2DD61</accession>
<evidence type="ECO:0000313" key="3">
    <source>
        <dbReference type="Proteomes" id="UP000031599"/>
    </source>
</evidence>
<dbReference type="AlphaFoldDB" id="A0A0C2DD61"/>
<sequence>MGRVHAVLRRPPQHLDLPPERRQVDTVSDSTSTPSSASA</sequence>
<gene>
    <name evidence="2" type="ORF">DB30_02646</name>
</gene>
<reference evidence="2 3" key="1">
    <citation type="submission" date="2014-12" db="EMBL/GenBank/DDBJ databases">
        <title>Genome assembly of Enhygromyxa salina DSM 15201.</title>
        <authorList>
            <person name="Sharma G."/>
            <person name="Subramanian S."/>
        </authorList>
    </citation>
    <scope>NUCLEOTIDE SEQUENCE [LARGE SCALE GENOMIC DNA]</scope>
    <source>
        <strain evidence="2 3">DSM 15201</strain>
    </source>
</reference>
<dbReference type="EMBL" id="JMCC02000002">
    <property type="protein sequence ID" value="KIG19365.1"/>
    <property type="molecule type" value="Genomic_DNA"/>
</dbReference>
<evidence type="ECO:0000313" key="2">
    <source>
        <dbReference type="EMBL" id="KIG19365.1"/>
    </source>
</evidence>
<feature type="compositionally biased region" description="Low complexity" evidence="1">
    <location>
        <begin position="25"/>
        <end position="39"/>
    </location>
</feature>
<name>A0A0C2DD61_9BACT</name>
<protein>
    <submittedName>
        <fullName evidence="2">Uncharacterized protein</fullName>
    </submittedName>
</protein>
<organism evidence="2 3">
    <name type="scientific">Enhygromyxa salina</name>
    <dbReference type="NCBI Taxonomy" id="215803"/>
    <lineage>
        <taxon>Bacteria</taxon>
        <taxon>Pseudomonadati</taxon>
        <taxon>Myxococcota</taxon>
        <taxon>Polyangia</taxon>
        <taxon>Nannocystales</taxon>
        <taxon>Nannocystaceae</taxon>
        <taxon>Enhygromyxa</taxon>
    </lineage>
</organism>